<dbReference type="EMBL" id="CP078077">
    <property type="protein sequence ID" value="UPL13119.1"/>
    <property type="molecule type" value="Genomic_DNA"/>
</dbReference>
<proteinExistence type="predicted"/>
<protein>
    <submittedName>
        <fullName evidence="2">TadE family protein</fullName>
    </submittedName>
</protein>
<dbReference type="RefSeq" id="WP_247634385.1">
    <property type="nucleotide sequence ID" value="NZ_CP078077.1"/>
</dbReference>
<name>A0ABY4IKH3_9MICO</name>
<accession>A0ABY4IKH3</accession>
<keyword evidence="1" id="KW-0472">Membrane</keyword>
<feature type="transmembrane region" description="Helical" evidence="1">
    <location>
        <begin position="20"/>
        <end position="40"/>
    </location>
</feature>
<reference evidence="2 3" key="1">
    <citation type="submission" date="2021-06" db="EMBL/GenBank/DDBJ databases">
        <title>Genome-based taxonomic framework of Microbacterium strains isolated from marine environment, the description of four new species and reclassification of four preexisting species.</title>
        <authorList>
            <person name="Lee S.D."/>
            <person name="Kim S.-M."/>
            <person name="Byeon Y.-S."/>
            <person name="Yang H.L."/>
            <person name="Kim I.S."/>
        </authorList>
    </citation>
    <scope>NUCLEOTIDE SEQUENCE [LARGE SCALE GENOMIC DNA]</scope>
    <source>
        <strain evidence="2 3">SSW1-36</strain>
    </source>
</reference>
<keyword evidence="1" id="KW-0812">Transmembrane</keyword>
<evidence type="ECO:0000313" key="2">
    <source>
        <dbReference type="EMBL" id="UPL13119.1"/>
    </source>
</evidence>
<keyword evidence="3" id="KW-1185">Reference proteome</keyword>
<evidence type="ECO:0000313" key="3">
    <source>
        <dbReference type="Proteomes" id="UP000831963"/>
    </source>
</evidence>
<organism evidence="2 3">
    <name type="scientific">Microbacterium galbinum</name>
    <dbReference type="NCBI Taxonomy" id="2851646"/>
    <lineage>
        <taxon>Bacteria</taxon>
        <taxon>Bacillati</taxon>
        <taxon>Actinomycetota</taxon>
        <taxon>Actinomycetes</taxon>
        <taxon>Micrococcales</taxon>
        <taxon>Microbacteriaceae</taxon>
        <taxon>Microbacterium</taxon>
    </lineage>
</organism>
<keyword evidence="1" id="KW-1133">Transmembrane helix</keyword>
<dbReference type="Proteomes" id="UP000831963">
    <property type="component" value="Chromosome"/>
</dbReference>
<evidence type="ECO:0000256" key="1">
    <source>
        <dbReference type="SAM" id="Phobius"/>
    </source>
</evidence>
<gene>
    <name evidence="2" type="ORF">KV396_00865</name>
</gene>
<sequence length="151" mass="15697">MLRWRAWGRNDDGSAALEFITVGVILLVPFAYLVILLGAIQEQSLGAEAAARHIARTIALSTGPESAALAADDVLTAVVDEYGMDAEATDVALSCVPEGAECPTGGATLRVTVTTVVRMPFVPEMLGLDSALAVPLEATSVQKVGRDWGSG</sequence>